<dbReference type="Proteomes" id="UP000799753">
    <property type="component" value="Unassembled WGS sequence"/>
</dbReference>
<dbReference type="InterPro" id="IPR011009">
    <property type="entry name" value="Kinase-like_dom_sf"/>
</dbReference>
<gene>
    <name evidence="2" type="ORF">P280DRAFT_460211</name>
</gene>
<dbReference type="GO" id="GO:0036498">
    <property type="term" value="P:IRE1-mediated unfolded protein response"/>
    <property type="evidence" value="ECO:0007669"/>
    <property type="project" value="TreeGrafter"/>
</dbReference>
<evidence type="ECO:0000313" key="3">
    <source>
        <dbReference type="Proteomes" id="UP000799753"/>
    </source>
</evidence>
<organism evidence="2 3">
    <name type="scientific">Massarina eburnea CBS 473.64</name>
    <dbReference type="NCBI Taxonomy" id="1395130"/>
    <lineage>
        <taxon>Eukaryota</taxon>
        <taxon>Fungi</taxon>
        <taxon>Dikarya</taxon>
        <taxon>Ascomycota</taxon>
        <taxon>Pezizomycotina</taxon>
        <taxon>Dothideomycetes</taxon>
        <taxon>Pleosporomycetidae</taxon>
        <taxon>Pleosporales</taxon>
        <taxon>Massarineae</taxon>
        <taxon>Massarinaceae</taxon>
        <taxon>Massarina</taxon>
    </lineage>
</organism>
<dbReference type="SUPFAM" id="SSF56112">
    <property type="entry name" value="Protein kinase-like (PK-like)"/>
    <property type="match status" value="1"/>
</dbReference>
<dbReference type="InterPro" id="IPR045133">
    <property type="entry name" value="IRE1/2-like"/>
</dbReference>
<dbReference type="InterPro" id="IPR000719">
    <property type="entry name" value="Prot_kinase_dom"/>
</dbReference>
<dbReference type="GO" id="GO:1990604">
    <property type="term" value="C:IRE1-TRAF2-ASK1 complex"/>
    <property type="evidence" value="ECO:0007669"/>
    <property type="project" value="TreeGrafter"/>
</dbReference>
<dbReference type="GO" id="GO:0004674">
    <property type="term" value="F:protein serine/threonine kinase activity"/>
    <property type="evidence" value="ECO:0007669"/>
    <property type="project" value="InterPro"/>
</dbReference>
<protein>
    <recommendedName>
        <fullName evidence="1">Protein kinase domain-containing protein</fullName>
    </recommendedName>
</protein>
<dbReference type="Gene3D" id="1.10.510.10">
    <property type="entry name" value="Transferase(Phosphotransferase) domain 1"/>
    <property type="match status" value="1"/>
</dbReference>
<keyword evidence="3" id="KW-1185">Reference proteome</keyword>
<dbReference type="AlphaFoldDB" id="A0A6A6RM01"/>
<evidence type="ECO:0000313" key="2">
    <source>
        <dbReference type="EMBL" id="KAF2636332.1"/>
    </source>
</evidence>
<reference evidence="2" key="1">
    <citation type="journal article" date="2020" name="Stud. Mycol.">
        <title>101 Dothideomycetes genomes: a test case for predicting lifestyles and emergence of pathogens.</title>
        <authorList>
            <person name="Haridas S."/>
            <person name="Albert R."/>
            <person name="Binder M."/>
            <person name="Bloem J."/>
            <person name="Labutti K."/>
            <person name="Salamov A."/>
            <person name="Andreopoulos B."/>
            <person name="Baker S."/>
            <person name="Barry K."/>
            <person name="Bills G."/>
            <person name="Bluhm B."/>
            <person name="Cannon C."/>
            <person name="Castanera R."/>
            <person name="Culley D."/>
            <person name="Daum C."/>
            <person name="Ezra D."/>
            <person name="Gonzalez J."/>
            <person name="Henrissat B."/>
            <person name="Kuo A."/>
            <person name="Liang C."/>
            <person name="Lipzen A."/>
            <person name="Lutzoni F."/>
            <person name="Magnuson J."/>
            <person name="Mondo S."/>
            <person name="Nolan M."/>
            <person name="Ohm R."/>
            <person name="Pangilinan J."/>
            <person name="Park H.-J."/>
            <person name="Ramirez L."/>
            <person name="Alfaro M."/>
            <person name="Sun H."/>
            <person name="Tritt A."/>
            <person name="Yoshinaga Y."/>
            <person name="Zwiers L.-H."/>
            <person name="Turgeon B."/>
            <person name="Goodwin S."/>
            <person name="Spatafora J."/>
            <person name="Crous P."/>
            <person name="Grigoriev I."/>
        </authorList>
    </citation>
    <scope>NUCLEOTIDE SEQUENCE</scope>
    <source>
        <strain evidence="2">CBS 473.64</strain>
    </source>
</reference>
<dbReference type="GO" id="GO:0070059">
    <property type="term" value="P:intrinsic apoptotic signaling pathway in response to endoplasmic reticulum stress"/>
    <property type="evidence" value="ECO:0007669"/>
    <property type="project" value="TreeGrafter"/>
</dbReference>
<accession>A0A6A6RM01</accession>
<feature type="domain" description="Protein kinase" evidence="1">
    <location>
        <begin position="41"/>
        <end position="285"/>
    </location>
</feature>
<dbReference type="Pfam" id="PF00069">
    <property type="entry name" value="Pkinase"/>
    <property type="match status" value="1"/>
</dbReference>
<evidence type="ECO:0000259" key="1">
    <source>
        <dbReference type="PROSITE" id="PS50011"/>
    </source>
</evidence>
<dbReference type="PROSITE" id="PS50011">
    <property type="entry name" value="PROTEIN_KINASE_DOM"/>
    <property type="match status" value="1"/>
</dbReference>
<sequence>MHVDQERMDSVPCPDVRSKRDLTTLSEVEDYETGEFIRSTFTYVDEEDVAWFGRAPGIRKYDLTVEDLKRELRRIPDEKIYPLHTWMSVVSESDRKKSFIKRPKVSCADNDYEIKLVPRIFFEEAETLEFLHQHHHPNIIRYHGCTINRGRITGLALERHEVILQYRYEDVPHNLDIAACMNGIQAGVRHLHSLGLAHNDLNPMNIALNGDDNPIILDFGSCKKFGEELLSGGTYGWIDEDYSTSAQRHDETAMAKIEAWLVEEEHKRAASTLEDRLYNQHKLAA</sequence>
<dbReference type="GO" id="GO:0005524">
    <property type="term" value="F:ATP binding"/>
    <property type="evidence" value="ECO:0007669"/>
    <property type="project" value="InterPro"/>
</dbReference>
<dbReference type="OrthoDB" id="4062651at2759"/>
<dbReference type="GO" id="GO:0004521">
    <property type="term" value="F:RNA endonuclease activity"/>
    <property type="evidence" value="ECO:0007669"/>
    <property type="project" value="InterPro"/>
</dbReference>
<proteinExistence type="predicted"/>
<dbReference type="PANTHER" id="PTHR13954:SF6">
    <property type="entry name" value="NON-SPECIFIC SERINE_THREONINE PROTEIN KINASE"/>
    <property type="match status" value="1"/>
</dbReference>
<name>A0A6A6RM01_9PLEO</name>
<dbReference type="EMBL" id="MU006799">
    <property type="protein sequence ID" value="KAF2636332.1"/>
    <property type="molecule type" value="Genomic_DNA"/>
</dbReference>
<dbReference type="PANTHER" id="PTHR13954">
    <property type="entry name" value="IRE1-RELATED"/>
    <property type="match status" value="1"/>
</dbReference>
<dbReference type="GO" id="GO:0051082">
    <property type="term" value="F:unfolded protein binding"/>
    <property type="evidence" value="ECO:0007669"/>
    <property type="project" value="TreeGrafter"/>
</dbReference>